<accession>F7NKE8</accession>
<dbReference type="EMBL" id="AFGF01000107">
    <property type="protein sequence ID" value="EGO63589.1"/>
    <property type="molecule type" value="Genomic_DNA"/>
</dbReference>
<evidence type="ECO:0000313" key="1">
    <source>
        <dbReference type="EMBL" id="EGO63589.1"/>
    </source>
</evidence>
<dbReference type="AlphaFoldDB" id="F7NKE8"/>
<sequence length="87" mass="9806">MLTVYVSDRLYDMLVKHSELRNKERNGEKCHMTTPEHSLAVAAHMYLDELFSESYAPDVSEDKILECFEGGGDRAKKSVSLGKLGQV</sequence>
<dbReference type="Proteomes" id="UP000003240">
    <property type="component" value="Unassembled WGS sequence"/>
</dbReference>
<proteinExistence type="predicted"/>
<protein>
    <submittedName>
        <fullName evidence="1">Uncharacterized protein</fullName>
    </submittedName>
</protein>
<name>F7NKE8_9FIRM</name>
<keyword evidence="2" id="KW-1185">Reference proteome</keyword>
<comment type="caution">
    <text evidence="1">The sequence shown here is derived from an EMBL/GenBank/DDBJ whole genome shotgun (WGS) entry which is preliminary data.</text>
</comment>
<evidence type="ECO:0000313" key="2">
    <source>
        <dbReference type="Proteomes" id="UP000003240"/>
    </source>
</evidence>
<gene>
    <name evidence="1" type="ORF">ALO_12806</name>
</gene>
<reference evidence="1 2" key="1">
    <citation type="journal article" date="2011" name="EMBO J.">
        <title>Structural diversity of bacterial flagellar motors.</title>
        <authorList>
            <person name="Chen S."/>
            <person name="Beeby M."/>
            <person name="Murphy G.E."/>
            <person name="Leadbetter J.R."/>
            <person name="Hendrixson D.R."/>
            <person name="Briegel A."/>
            <person name="Li Z."/>
            <person name="Shi J."/>
            <person name="Tocheva E.I."/>
            <person name="Muller A."/>
            <person name="Dobro M.J."/>
            <person name="Jensen G.J."/>
        </authorList>
    </citation>
    <scope>NUCLEOTIDE SEQUENCE [LARGE SCALE GENOMIC DNA]</scope>
    <source>
        <strain evidence="1 2">DSM 6540</strain>
    </source>
</reference>
<dbReference type="STRING" id="1009370.ALO_12806"/>
<organism evidence="1 2">
    <name type="scientific">Acetonema longum DSM 6540</name>
    <dbReference type="NCBI Taxonomy" id="1009370"/>
    <lineage>
        <taxon>Bacteria</taxon>
        <taxon>Bacillati</taxon>
        <taxon>Bacillota</taxon>
        <taxon>Negativicutes</taxon>
        <taxon>Acetonemataceae</taxon>
        <taxon>Acetonema</taxon>
    </lineage>
</organism>